<organism evidence="1 2">
    <name type="scientific">Aspergillus udagawae</name>
    <dbReference type="NCBI Taxonomy" id="91492"/>
    <lineage>
        <taxon>Eukaryota</taxon>
        <taxon>Fungi</taxon>
        <taxon>Dikarya</taxon>
        <taxon>Ascomycota</taxon>
        <taxon>Pezizomycotina</taxon>
        <taxon>Eurotiomycetes</taxon>
        <taxon>Eurotiomycetidae</taxon>
        <taxon>Eurotiales</taxon>
        <taxon>Aspergillaceae</taxon>
        <taxon>Aspergillus</taxon>
        <taxon>Aspergillus subgen. Fumigati</taxon>
    </lineage>
</organism>
<reference evidence="1 2" key="1">
    <citation type="submission" date="2020-01" db="EMBL/GenBank/DDBJ databases">
        <title>Draft genome sequence of Aspergillus udagawae IFM 46972.</title>
        <authorList>
            <person name="Takahashi H."/>
            <person name="Yaguchi T."/>
        </authorList>
    </citation>
    <scope>NUCLEOTIDE SEQUENCE [LARGE SCALE GENOMIC DNA]</scope>
    <source>
        <strain evidence="1 2">IFM 46972</strain>
    </source>
</reference>
<dbReference type="EMBL" id="BLKC01000099">
    <property type="protein sequence ID" value="GFF52772.1"/>
    <property type="molecule type" value="Genomic_DNA"/>
</dbReference>
<evidence type="ECO:0000313" key="1">
    <source>
        <dbReference type="EMBL" id="GFF52772.1"/>
    </source>
</evidence>
<name>A0A8H3S7L2_9EURO</name>
<comment type="caution">
    <text evidence="1">The sequence shown here is derived from an EMBL/GenBank/DDBJ whole genome shotgun (WGS) entry which is preliminary data.</text>
</comment>
<proteinExistence type="predicted"/>
<protein>
    <submittedName>
        <fullName evidence="1">Uncharacterized protein</fullName>
    </submittedName>
</protein>
<dbReference type="Proteomes" id="UP000465221">
    <property type="component" value="Unassembled WGS sequence"/>
</dbReference>
<accession>A0A8H3S7L2</accession>
<gene>
    <name evidence="1" type="ORF">IFM46972_09616</name>
</gene>
<evidence type="ECO:0000313" key="2">
    <source>
        <dbReference type="Proteomes" id="UP000465221"/>
    </source>
</evidence>
<dbReference type="AlphaFoldDB" id="A0A8H3S7L2"/>
<sequence>MLIAFYPILATLMLHNSAEYSSMRSELDLPSRYAVPSLSSTALLVPWFPSTVTRLNREADATNLQLLEYEVCPEGPMGKVKSLYTAQSP</sequence>